<organism evidence="1 2">
    <name type="scientific">Cinchona calisaya</name>
    <dbReference type="NCBI Taxonomy" id="153742"/>
    <lineage>
        <taxon>Eukaryota</taxon>
        <taxon>Viridiplantae</taxon>
        <taxon>Streptophyta</taxon>
        <taxon>Embryophyta</taxon>
        <taxon>Tracheophyta</taxon>
        <taxon>Spermatophyta</taxon>
        <taxon>Magnoliopsida</taxon>
        <taxon>eudicotyledons</taxon>
        <taxon>Gunneridae</taxon>
        <taxon>Pentapetalae</taxon>
        <taxon>asterids</taxon>
        <taxon>lamiids</taxon>
        <taxon>Gentianales</taxon>
        <taxon>Rubiaceae</taxon>
        <taxon>Cinchonoideae</taxon>
        <taxon>Cinchoneae</taxon>
        <taxon>Cinchona</taxon>
    </lineage>
</organism>
<dbReference type="Proteomes" id="UP001630127">
    <property type="component" value="Unassembled WGS sequence"/>
</dbReference>
<name>A0ABD2Z5Z5_9GENT</name>
<evidence type="ECO:0000313" key="1">
    <source>
        <dbReference type="EMBL" id="KAL3513802.1"/>
    </source>
</evidence>
<dbReference type="EMBL" id="JBJUIK010000011">
    <property type="protein sequence ID" value="KAL3513802.1"/>
    <property type="molecule type" value="Genomic_DNA"/>
</dbReference>
<proteinExistence type="predicted"/>
<gene>
    <name evidence="1" type="ORF">ACH5RR_026519</name>
</gene>
<protein>
    <submittedName>
        <fullName evidence="1">Uncharacterized protein</fullName>
    </submittedName>
</protein>
<dbReference type="AlphaFoldDB" id="A0ABD2Z5Z5"/>
<evidence type="ECO:0000313" key="2">
    <source>
        <dbReference type="Proteomes" id="UP001630127"/>
    </source>
</evidence>
<reference evidence="1 2" key="1">
    <citation type="submission" date="2024-11" db="EMBL/GenBank/DDBJ databases">
        <title>A near-complete genome assembly of Cinchona calisaya.</title>
        <authorList>
            <person name="Lian D.C."/>
            <person name="Zhao X.W."/>
            <person name="Wei L."/>
        </authorList>
    </citation>
    <scope>NUCLEOTIDE SEQUENCE [LARGE SCALE GENOMIC DNA]</scope>
    <source>
        <tissue evidence="1">Nenye</tissue>
    </source>
</reference>
<accession>A0ABD2Z5Z5</accession>
<comment type="caution">
    <text evidence="1">The sequence shown here is derived from an EMBL/GenBank/DDBJ whole genome shotgun (WGS) entry which is preliminary data.</text>
</comment>
<keyword evidence="2" id="KW-1185">Reference proteome</keyword>
<sequence>MADKPKWKWNDEREFKFFGTYVEWKLNGQWDRNLLTTQNYNKLAQFLNETYGMAVTADILSSKYYRFFEKWKVYNELCGICKQATTERNDKFADFMGGAQCELYDIMTPVLQGKTATGSRAHSSSQQPEDSLDIYYDLCEKLLDDRYRGMFLAFSREEQLGWIERMTKIKDRGEMEGNYNNKGEDDVQNLIVQETGLLFFSPYAEEYGGPLIRVPCWTSTLGGKYYLVDSTYRIVPGFLPPYKTTLGDEINRNRAGMPRGPERAIQPTTFFSA</sequence>